<evidence type="ECO:0000256" key="2">
    <source>
        <dbReference type="SAM" id="Phobius"/>
    </source>
</evidence>
<evidence type="ECO:0000313" key="6">
    <source>
        <dbReference type="Proteomes" id="UP000626109"/>
    </source>
</evidence>
<comment type="similarity">
    <text evidence="1">Belongs to the neutral sphingomyelinase family.</text>
</comment>
<evidence type="ECO:0000313" key="5">
    <source>
        <dbReference type="EMBL" id="CAE8654580.1"/>
    </source>
</evidence>
<dbReference type="AlphaFoldDB" id="A0A813IS42"/>
<evidence type="ECO:0000313" key="7">
    <source>
        <dbReference type="Proteomes" id="UP000654075"/>
    </source>
</evidence>
<evidence type="ECO:0000259" key="3">
    <source>
        <dbReference type="Pfam" id="PF03372"/>
    </source>
</evidence>
<evidence type="ECO:0000313" key="4">
    <source>
        <dbReference type="EMBL" id="CAE8635410.1"/>
    </source>
</evidence>
<reference evidence="5" key="1">
    <citation type="submission" date="2021-02" db="EMBL/GenBank/DDBJ databases">
        <authorList>
            <person name="Dougan E. K."/>
            <person name="Rhodes N."/>
            <person name="Thang M."/>
            <person name="Chan C."/>
        </authorList>
    </citation>
    <scope>NUCLEOTIDE SEQUENCE</scope>
</reference>
<keyword evidence="2" id="KW-1133">Transmembrane helix</keyword>
<dbReference type="EMBL" id="CAJNNV010031281">
    <property type="protein sequence ID" value="CAE8635410.1"/>
    <property type="molecule type" value="Genomic_DNA"/>
</dbReference>
<dbReference type="GO" id="GO:0004767">
    <property type="term" value="F:sphingomyelin phosphodiesterase activity"/>
    <property type="evidence" value="ECO:0007669"/>
    <property type="project" value="InterPro"/>
</dbReference>
<name>A0A813IS42_POLGL</name>
<organism evidence="5 6">
    <name type="scientific">Polarella glacialis</name>
    <name type="common">Dinoflagellate</name>
    <dbReference type="NCBI Taxonomy" id="89957"/>
    <lineage>
        <taxon>Eukaryota</taxon>
        <taxon>Sar</taxon>
        <taxon>Alveolata</taxon>
        <taxon>Dinophyceae</taxon>
        <taxon>Suessiales</taxon>
        <taxon>Suessiaceae</taxon>
        <taxon>Polarella</taxon>
    </lineage>
</organism>
<dbReference type="Proteomes" id="UP000626109">
    <property type="component" value="Unassembled WGS sequence"/>
</dbReference>
<sequence>MEPCDGSPEAGTLCVVTLNLCVLSSGITNRHLPTELLLGSSLFAALAWALLWSLGAGLRTLCLAAPVLILAAPQLGVACARCLAPLWWLLGFNDFKRERIDALLELLAVHEDLRQTDVLCVQECYGALLWDGGFPERLTEGARGLGFVHVVRSVKWPDFPAALAQNSGLLILSKRPIVKSSSLTFGISLEAANVNRGALHAELQGGLHIFTCHVSPAASVTGSGLAKLLLTPLFDHARRRQAQELADFIRRCAPRGESVVLAGDLNLDLSFNNDIKKHNNNNDNNNDNAGAQLRVQPSEHAVHILSLLKDQCGLVDATSQARCTPNAGLEGPPVLRHFRPTFGHTGASGLPQERWLTSLGDGALREKGDDAILSRGLVVREVAEDELLINESRRPRPEVAFISDHWAVRARLTLNSQEMPPKLQ</sequence>
<dbReference type="InterPro" id="IPR005135">
    <property type="entry name" value="Endo/exonuclease/phosphatase"/>
</dbReference>
<dbReference type="OrthoDB" id="40902at2759"/>
<dbReference type="InterPro" id="IPR038772">
    <property type="entry name" value="Sph/SMPD2-like"/>
</dbReference>
<dbReference type="Pfam" id="PF03372">
    <property type="entry name" value="Exo_endo_phos"/>
    <property type="match status" value="1"/>
</dbReference>
<protein>
    <recommendedName>
        <fullName evidence="3">Endonuclease/exonuclease/phosphatase domain-containing protein</fullName>
    </recommendedName>
</protein>
<proteinExistence type="inferred from homology"/>
<accession>A0A813IS42</accession>
<comment type="caution">
    <text evidence="5">The sequence shown here is derived from an EMBL/GenBank/DDBJ whole genome shotgun (WGS) entry which is preliminary data.</text>
</comment>
<feature type="transmembrane region" description="Helical" evidence="2">
    <location>
        <begin position="36"/>
        <end position="55"/>
    </location>
</feature>
<keyword evidence="7" id="KW-1185">Reference proteome</keyword>
<dbReference type="PANTHER" id="PTHR16320:SF23">
    <property type="entry name" value="SPHINGOMYELINASE C 1"/>
    <property type="match status" value="1"/>
</dbReference>
<dbReference type="Gene3D" id="3.60.10.10">
    <property type="entry name" value="Endonuclease/exonuclease/phosphatase"/>
    <property type="match status" value="1"/>
</dbReference>
<gene>
    <name evidence="4" type="ORF">PGLA1383_LOCUS51006</name>
    <name evidence="5" type="ORF">PGLA2088_LOCUS11093</name>
</gene>
<evidence type="ECO:0000256" key="1">
    <source>
        <dbReference type="ARBA" id="ARBA00006335"/>
    </source>
</evidence>
<keyword evidence="2" id="KW-0472">Membrane</keyword>
<feature type="domain" description="Endonuclease/exonuclease/phosphatase" evidence="3">
    <location>
        <begin position="99"/>
        <end position="273"/>
    </location>
</feature>
<keyword evidence="2" id="KW-0812">Transmembrane</keyword>
<dbReference type="Proteomes" id="UP000654075">
    <property type="component" value="Unassembled WGS sequence"/>
</dbReference>
<dbReference type="OMA" id="CAPRGES"/>
<dbReference type="SUPFAM" id="SSF56219">
    <property type="entry name" value="DNase I-like"/>
    <property type="match status" value="1"/>
</dbReference>
<dbReference type="EMBL" id="CAJNNW010012707">
    <property type="protein sequence ID" value="CAE8654580.1"/>
    <property type="molecule type" value="Genomic_DNA"/>
</dbReference>
<dbReference type="PANTHER" id="PTHR16320">
    <property type="entry name" value="SPHINGOMYELINASE FAMILY MEMBER"/>
    <property type="match status" value="1"/>
</dbReference>
<dbReference type="InterPro" id="IPR036691">
    <property type="entry name" value="Endo/exonu/phosph_ase_sf"/>
</dbReference>